<evidence type="ECO:0000256" key="1">
    <source>
        <dbReference type="SAM" id="MobiDB-lite"/>
    </source>
</evidence>
<organism evidence="2 3">
    <name type="scientific">Rhizopus oryzae</name>
    <name type="common">Mucormycosis agent</name>
    <name type="synonym">Rhizopus arrhizus var. delemar</name>
    <dbReference type="NCBI Taxonomy" id="64495"/>
    <lineage>
        <taxon>Eukaryota</taxon>
        <taxon>Fungi</taxon>
        <taxon>Fungi incertae sedis</taxon>
        <taxon>Mucoromycota</taxon>
        <taxon>Mucoromycotina</taxon>
        <taxon>Mucoromycetes</taxon>
        <taxon>Mucorales</taxon>
        <taxon>Mucorineae</taxon>
        <taxon>Rhizopodaceae</taxon>
        <taxon>Rhizopus</taxon>
    </lineage>
</organism>
<feature type="region of interest" description="Disordered" evidence="1">
    <location>
        <begin position="97"/>
        <end position="116"/>
    </location>
</feature>
<comment type="caution">
    <text evidence="2">The sequence shown here is derived from an EMBL/GenBank/DDBJ whole genome shotgun (WGS) entry which is preliminary data.</text>
</comment>
<proteinExistence type="predicted"/>
<protein>
    <submittedName>
        <fullName evidence="2">Uncharacterized protein</fullName>
    </submittedName>
</protein>
<sequence>MERPHFVAAAGASFREHAHRLAFAQAVGHHLHHPTERFGVAALVEDGLATCCQPTDQRPAGDLALGDEAHHALAVKEADVDPADVTTALPASSAAHTMLTDNASGKLKGAMTANTP</sequence>
<dbReference type="Proteomes" id="UP000716291">
    <property type="component" value="Unassembled WGS sequence"/>
</dbReference>
<dbReference type="EMBL" id="JAANQT010006997">
    <property type="protein sequence ID" value="KAG1289790.1"/>
    <property type="molecule type" value="Genomic_DNA"/>
</dbReference>
<keyword evidence="3" id="KW-1185">Reference proteome</keyword>
<evidence type="ECO:0000313" key="3">
    <source>
        <dbReference type="Proteomes" id="UP000716291"/>
    </source>
</evidence>
<reference evidence="2" key="1">
    <citation type="journal article" date="2020" name="Microb. Genom.">
        <title>Genetic diversity of clinical and environmental Mucorales isolates obtained from an investigation of mucormycosis cases among solid organ transplant recipients.</title>
        <authorList>
            <person name="Nguyen M.H."/>
            <person name="Kaul D."/>
            <person name="Muto C."/>
            <person name="Cheng S.J."/>
            <person name="Richter R.A."/>
            <person name="Bruno V.M."/>
            <person name="Liu G."/>
            <person name="Beyhan S."/>
            <person name="Sundermann A.J."/>
            <person name="Mounaud S."/>
            <person name="Pasculle A.W."/>
            <person name="Nierman W.C."/>
            <person name="Driscoll E."/>
            <person name="Cumbie R."/>
            <person name="Clancy C.J."/>
            <person name="Dupont C.L."/>
        </authorList>
    </citation>
    <scope>NUCLEOTIDE SEQUENCE</scope>
    <source>
        <strain evidence="2">GL11</strain>
    </source>
</reference>
<evidence type="ECO:0000313" key="2">
    <source>
        <dbReference type="EMBL" id="KAG1289790.1"/>
    </source>
</evidence>
<name>A0A9P7BK77_RHIOR</name>
<accession>A0A9P7BK77</accession>
<gene>
    <name evidence="2" type="ORF">G6F64_014013</name>
</gene>
<dbReference type="AlphaFoldDB" id="A0A9P7BK77"/>